<dbReference type="AlphaFoldDB" id="A0A0S2FHC5"/>
<keyword evidence="3" id="KW-1185">Reference proteome</keyword>
<evidence type="ECO:0000313" key="2">
    <source>
        <dbReference type="EMBL" id="ALN82935.1"/>
    </source>
</evidence>
<feature type="domain" description="DUF306" evidence="1">
    <location>
        <begin position="58"/>
        <end position="147"/>
    </location>
</feature>
<accession>A0A0S2FHC5</accession>
<dbReference type="PATRIC" id="fig|84531.8.peg.4823"/>
<proteinExistence type="predicted"/>
<dbReference type="EMBL" id="CP011129">
    <property type="protein sequence ID" value="ALN82935.1"/>
    <property type="molecule type" value="Genomic_DNA"/>
</dbReference>
<name>A0A0S2FHC5_LYSAN</name>
<reference evidence="2 3" key="1">
    <citation type="journal article" date="2015" name="BMC Genomics">
        <title>Comparative genomics and metabolic profiling of the genus Lysobacter.</title>
        <authorList>
            <person name="de Bruijn I."/>
            <person name="Cheng X."/>
            <person name="de Jager V."/>
            <person name="Exposito R.G."/>
            <person name="Watrous J."/>
            <person name="Patel N."/>
            <person name="Postma J."/>
            <person name="Dorrestein P.C."/>
            <person name="Kobayashi D."/>
            <person name="Raaijmakers J.M."/>
        </authorList>
    </citation>
    <scope>NUCLEOTIDE SEQUENCE [LARGE SCALE GENOMIC DNA]</scope>
    <source>
        <strain evidence="2 3">76</strain>
    </source>
</reference>
<evidence type="ECO:0000259" key="1">
    <source>
        <dbReference type="Pfam" id="PF03724"/>
    </source>
</evidence>
<protein>
    <submittedName>
        <fullName evidence="2">META domain protein</fullName>
    </submittedName>
</protein>
<dbReference type="Proteomes" id="UP000060787">
    <property type="component" value="Chromosome"/>
</dbReference>
<dbReference type="KEGG" id="lab:LA76x_4832"/>
<gene>
    <name evidence="2" type="ORF">LA76x_4832</name>
</gene>
<dbReference type="InterPro" id="IPR005184">
    <property type="entry name" value="DUF306_Meta_HslJ"/>
</dbReference>
<dbReference type="STRING" id="84531.LA76x_4832"/>
<evidence type="ECO:0000313" key="3">
    <source>
        <dbReference type="Proteomes" id="UP000060787"/>
    </source>
</evidence>
<sequence>MLAAALAACSLSSATASKRAAPTYSLPQTQAGWLRAFDWYPLEATDAQGRRVRELRGARKRGLHVRFGDDSYRVKGACNTLSGAYRVEGERLVHDGRLDAVQTVAGCRHGAAMERAFFAQPLIGTHFSIDAHGRAPVLRITADDGARMQLIGLPAAPAR</sequence>
<dbReference type="Gene3D" id="2.40.128.270">
    <property type="match status" value="1"/>
</dbReference>
<organism evidence="2 3">
    <name type="scientific">Lysobacter antibioticus</name>
    <dbReference type="NCBI Taxonomy" id="84531"/>
    <lineage>
        <taxon>Bacteria</taxon>
        <taxon>Pseudomonadati</taxon>
        <taxon>Pseudomonadota</taxon>
        <taxon>Gammaproteobacteria</taxon>
        <taxon>Lysobacterales</taxon>
        <taxon>Lysobacteraceae</taxon>
        <taxon>Lysobacter</taxon>
    </lineage>
</organism>
<dbReference type="Pfam" id="PF03724">
    <property type="entry name" value="META"/>
    <property type="match status" value="1"/>
</dbReference>
<dbReference type="InterPro" id="IPR038670">
    <property type="entry name" value="HslJ-like_sf"/>
</dbReference>